<evidence type="ECO:0000313" key="1">
    <source>
        <dbReference type="EMBL" id="RKS78075.1"/>
    </source>
</evidence>
<dbReference type="AlphaFoldDB" id="A0A495QVA0"/>
<keyword evidence="2" id="KW-1185">Reference proteome</keyword>
<dbReference type="GeneID" id="40150940"/>
<sequence length="166" mass="17691">MQGNTDSGDNHASVLLVGATPMDARVISCGLKREDISMDIAADVRTVIDRLTTMCEDETTVASSCLVAIDFTTAPADGLTVLNAIRASPRLQTLPAIALVNHTVAPDEAKERIQSAYEHGVNGHISGASDIETYADAIQEFAAFWFSQVSLPPQSLYSDSATISYD</sequence>
<evidence type="ECO:0000313" key="2">
    <source>
        <dbReference type="Proteomes" id="UP000268233"/>
    </source>
</evidence>
<evidence type="ECO:0008006" key="3">
    <source>
        <dbReference type="Google" id="ProtNLM"/>
    </source>
</evidence>
<name>A0A495QVA0_9EURY</name>
<dbReference type="Gene3D" id="3.40.50.2300">
    <property type="match status" value="1"/>
</dbReference>
<proteinExistence type="predicted"/>
<reference evidence="1 2" key="1">
    <citation type="submission" date="2018-10" db="EMBL/GenBank/DDBJ databases">
        <title>Genomic Encyclopedia of Archaeal and Bacterial Type Strains, Phase II (KMG-II): from individual species to whole genera.</title>
        <authorList>
            <person name="Goeker M."/>
        </authorList>
    </citation>
    <scope>NUCLEOTIDE SEQUENCE [LARGE SCALE GENOMIC DNA]</scope>
    <source>
        <strain evidence="1 2">DSM 11927</strain>
    </source>
</reference>
<accession>A0A495QVA0</accession>
<dbReference type="EMBL" id="RBWW01000002">
    <property type="protein sequence ID" value="RKS78075.1"/>
    <property type="molecule type" value="Genomic_DNA"/>
</dbReference>
<protein>
    <recommendedName>
        <fullName evidence="3">Response regulator receiver domain-containing protein</fullName>
    </recommendedName>
</protein>
<dbReference type="InterPro" id="IPR011006">
    <property type="entry name" value="CheY-like_superfamily"/>
</dbReference>
<gene>
    <name evidence="1" type="ORF">BDK61_3716</name>
</gene>
<dbReference type="Proteomes" id="UP000268233">
    <property type="component" value="Unassembled WGS sequence"/>
</dbReference>
<dbReference type="SUPFAM" id="SSF52172">
    <property type="entry name" value="CheY-like"/>
    <property type="match status" value="1"/>
</dbReference>
<dbReference type="RefSeq" id="WP_011224893.1">
    <property type="nucleotide sequence ID" value="NZ_RBWW01000002.1"/>
</dbReference>
<organism evidence="1 2">
    <name type="scientific">Haloarcula quadrata</name>
    <dbReference type="NCBI Taxonomy" id="182779"/>
    <lineage>
        <taxon>Archaea</taxon>
        <taxon>Methanobacteriati</taxon>
        <taxon>Methanobacteriota</taxon>
        <taxon>Stenosarchaea group</taxon>
        <taxon>Halobacteria</taxon>
        <taxon>Halobacteriales</taxon>
        <taxon>Haloarculaceae</taxon>
        <taxon>Haloarcula</taxon>
    </lineage>
</organism>
<comment type="caution">
    <text evidence="1">The sequence shown here is derived from an EMBL/GenBank/DDBJ whole genome shotgun (WGS) entry which is preliminary data.</text>
</comment>